<protein>
    <recommendedName>
        <fullName evidence="6">PNPLA domain-containing protein</fullName>
    </recommendedName>
</protein>
<dbReference type="Gene3D" id="2.130.10.10">
    <property type="entry name" value="YVTN repeat-like/Quinoprotein amine dehydrogenase"/>
    <property type="match status" value="7"/>
</dbReference>
<dbReference type="InterPro" id="IPR002641">
    <property type="entry name" value="PNPLA_dom"/>
</dbReference>
<feature type="repeat" description="WD" evidence="4">
    <location>
        <begin position="1522"/>
        <end position="1556"/>
    </location>
</feature>
<feature type="domain" description="PNPLA" evidence="6">
    <location>
        <begin position="10"/>
        <end position="206"/>
    </location>
</feature>
<dbReference type="CDD" id="cd00200">
    <property type="entry name" value="WD40"/>
    <property type="match status" value="2"/>
</dbReference>
<reference evidence="8" key="2">
    <citation type="submission" date="2015-01" db="EMBL/GenBank/DDBJ databases">
        <title>Evolutionary Origins and Diversification of the Mycorrhizal Mutualists.</title>
        <authorList>
            <consortium name="DOE Joint Genome Institute"/>
            <consortium name="Mycorrhizal Genomics Consortium"/>
            <person name="Kohler A."/>
            <person name="Kuo A."/>
            <person name="Nagy L.G."/>
            <person name="Floudas D."/>
            <person name="Copeland A."/>
            <person name="Barry K.W."/>
            <person name="Cichocki N."/>
            <person name="Veneault-Fourrey C."/>
            <person name="LaButti K."/>
            <person name="Lindquist E.A."/>
            <person name="Lipzen A."/>
            <person name="Lundell T."/>
            <person name="Morin E."/>
            <person name="Murat C."/>
            <person name="Riley R."/>
            <person name="Ohm R."/>
            <person name="Sun H."/>
            <person name="Tunlid A."/>
            <person name="Henrissat B."/>
            <person name="Grigoriev I.V."/>
            <person name="Hibbett D.S."/>
            <person name="Martin F."/>
        </authorList>
    </citation>
    <scope>NUCLEOTIDE SEQUENCE [LARGE SCALE GENOMIC DNA]</scope>
    <source>
        <strain evidence="8">MAFF 305830</strain>
    </source>
</reference>
<feature type="repeat" description="WD" evidence="4">
    <location>
        <begin position="1106"/>
        <end position="1147"/>
    </location>
</feature>
<feature type="repeat" description="WD" evidence="4">
    <location>
        <begin position="1020"/>
        <end position="1061"/>
    </location>
</feature>
<dbReference type="OrthoDB" id="538223at2759"/>
<evidence type="ECO:0000256" key="2">
    <source>
        <dbReference type="ARBA" id="ARBA00022737"/>
    </source>
</evidence>
<dbReference type="PROSITE" id="PS50082">
    <property type="entry name" value="WD_REPEATS_2"/>
    <property type="match status" value="14"/>
</dbReference>
<dbReference type="InterPro" id="IPR001680">
    <property type="entry name" value="WD40_rpt"/>
</dbReference>
<dbReference type="SMART" id="SM00320">
    <property type="entry name" value="WD40"/>
    <property type="match status" value="14"/>
</dbReference>
<dbReference type="Gene3D" id="3.40.50.300">
    <property type="entry name" value="P-loop containing nucleotide triphosphate hydrolases"/>
    <property type="match status" value="1"/>
</dbReference>
<dbReference type="InterPro" id="IPR036322">
    <property type="entry name" value="WD40_repeat_dom_sf"/>
</dbReference>
<dbReference type="InterPro" id="IPR027417">
    <property type="entry name" value="P-loop_NTPase"/>
</dbReference>
<feature type="repeat" description="WD" evidence="4">
    <location>
        <begin position="1305"/>
        <end position="1348"/>
    </location>
</feature>
<dbReference type="InterPro" id="IPR019775">
    <property type="entry name" value="WD40_repeat_CS"/>
</dbReference>
<dbReference type="SUPFAM" id="SSF50978">
    <property type="entry name" value="WD40 repeat-like"/>
    <property type="match status" value="1"/>
</dbReference>
<dbReference type="Pfam" id="PF24883">
    <property type="entry name" value="NPHP3_N"/>
    <property type="match status" value="1"/>
</dbReference>
<dbReference type="Pfam" id="PF00400">
    <property type="entry name" value="WD40"/>
    <property type="match status" value="14"/>
</dbReference>
<dbReference type="HOGENOM" id="CLU_000288_6_3_1"/>
<dbReference type="SUPFAM" id="SSF52151">
    <property type="entry name" value="FabD/lysophospholipase-like"/>
    <property type="match status" value="1"/>
</dbReference>
<feature type="repeat" description="WD" evidence="4">
    <location>
        <begin position="1479"/>
        <end position="1520"/>
    </location>
</feature>
<sequence>MDLRSNLKLASFDGGGIRGLSQLGIMSNIMHRLNWDRHLNGDEPLLPCEHFDLIGGSGTGGIIAIMLAKLRMTVEDASEEFCTLLDVFKGLDATPQERTQMLKERMEDIMKRRELPANTRLLEGAQPQSCQCFVVASLRANASTRICLRSYPVPTHPTSNITIIEAMLATCAMQPSFSPVKLGPKYKETEYIGASLGANNPIHDVINEAHSLFGKESTVASILSVGSGHPGIITIPSNGGEDKMYKVMREIMNDCMEKAREIKQKIGRAGIYFRFSVEQGMQNDHPTQVTDPGWIAAQTESYLEEQVDQLDAFTKGFKDAIYTVRLDHLKPGNVEVVSTEGIPMIGTDAASKMYEDTILAKLKPLNLEYGSPIDECLPGTRQDILSTIIAWAVDINAPNIFWLEGYPGIGKSAIAATLVEKFRKSNRLGSSFFFRRELANVMTVNALWRTVAHDLGRRYPSIRKPLIAKISANESIVTTVNVDSLFSELIQEPLIACNPTSAEGSPIIVIDALDECGGLDGQHSIQRINLIRTLKTWSTLSKTFKLVVTSRRESDISCLFASTNHRSLEIPTENLGNMAPSNDIERFLEYHFGRITAQYPNELPADWPGHPLIKELARMANGLFIWVVTILKILSQGEPQEQLSRILAGAGAGGLTTLYSWILKASFPVPSEKVIKSFHSIVGTIILAKDPLPISSIGELCSIDQPTVKYILNGLQSVLYQRIVPRFKHQSFVDFLIDQTGCPPAFLIDLKHQTHNLAIKSLQVMKTNLRFNICELKSSYHRNSEIPDLDIRIRYHITPHIRYSAAFWASHLADTSFDPELLELVQDFMENRFLFWLEVLSLTKRVNTGSSAIQSLIDQLRANNQDDHMARDMKKFLAAFGGVILQSVPHIYVSALPFLPRSSAIRKHYIGHYPRTIDILSGGEDNWPAIQNILLGHTSTVQSVAFSPDGRRIVSGSDDMTIRVWDAETGEVVAGPFQGHIERVNSVSFSPDGRRIVSGSDDMTIRVWDAETGEVVAGPFQGHIGRVNSVSFSPGGRRIVSGSDDMTIRVWDAETGEVVAGPFQGHMGRVNSVSFSPDGRRIVSGSDDWMIRVWDAETGEVVAGPFEGHTALVRSVAFSPDGQRIVSSSFDRTVRIWGVETGEKVASPFEGHTNLVDSVAFSPNGRRIVSGSADQTVRIWDAEMGEAVARPFEGHTAWISSVAFSPDGRRIVSGSDNKTVRVWNAEMGGITPFLELKFGPFQLSLGPWLAKRVRKKVAVNSFEGHTHSVRSVAFSRDGRRIASGSWDKTIRVWDAETGEVVAGPLQGHTDSVHSVVFSPDGQCIVSVSSGRTVQVQVWNPETGRVVVSQFENLSELLEPVVLSPNGPWFVSGSHNRMIRVWNAETGEVVAGPFQLYINCHISLALSPDGRHVASGSTDETIRVWNAETGEAVALPFEGHNDWVTSVAFSPNGRRIASGSRDTTIRVWDTETGKVIADPFEGHTDGLTSVAFSGDGRRIVSASYDKTIRVWDAETGEVVAGPFQGHTDSVNSVVFSPDGRLIASGSDDMMIRVWNLKDTNPDLPLFANTSYMEDGWILGPNSELLFWVPPTLRTGLWRPGNTTVIGKMATRLGFKNFAHGESWTRCK</sequence>
<evidence type="ECO:0000256" key="4">
    <source>
        <dbReference type="PROSITE-ProRule" id="PRU00221"/>
    </source>
</evidence>
<keyword evidence="1 4" id="KW-0853">WD repeat</keyword>
<evidence type="ECO:0000313" key="7">
    <source>
        <dbReference type="EMBL" id="KIM23596.1"/>
    </source>
</evidence>
<dbReference type="SUPFAM" id="SSF50998">
    <property type="entry name" value="Quinoprotein alcohol dehydrogenase-like"/>
    <property type="match status" value="1"/>
</dbReference>
<dbReference type="GO" id="GO:0005634">
    <property type="term" value="C:nucleus"/>
    <property type="evidence" value="ECO:0007669"/>
    <property type="project" value="TreeGrafter"/>
</dbReference>
<name>A0A0C3AWJ9_SERVB</name>
<feature type="non-terminal residue" evidence="7">
    <location>
        <position position="1626"/>
    </location>
</feature>
<dbReference type="Gene3D" id="3.40.1090.10">
    <property type="entry name" value="Cytosolic phospholipase A2 catalytic domain"/>
    <property type="match status" value="1"/>
</dbReference>
<evidence type="ECO:0000259" key="6">
    <source>
        <dbReference type="PROSITE" id="PS51635"/>
    </source>
</evidence>
<keyword evidence="2" id="KW-0677">Repeat</keyword>
<evidence type="ECO:0000256" key="5">
    <source>
        <dbReference type="PROSITE-ProRule" id="PRU01161"/>
    </source>
</evidence>
<keyword evidence="3" id="KW-0443">Lipid metabolism</keyword>
<dbReference type="GO" id="GO:1990234">
    <property type="term" value="C:transferase complex"/>
    <property type="evidence" value="ECO:0007669"/>
    <property type="project" value="UniProtKB-ARBA"/>
</dbReference>
<feature type="repeat" description="WD" evidence="4">
    <location>
        <begin position="1350"/>
        <end position="1391"/>
    </location>
</feature>
<dbReference type="STRING" id="933852.A0A0C3AWJ9"/>
<dbReference type="PRINTS" id="PR00320">
    <property type="entry name" value="GPROTEINBRPT"/>
</dbReference>
<feature type="repeat" description="WD" evidence="4">
    <location>
        <begin position="1262"/>
        <end position="1303"/>
    </location>
</feature>
<dbReference type="InterPro" id="IPR020472">
    <property type="entry name" value="WD40_PAC1"/>
</dbReference>
<feature type="repeat" description="WD" evidence="4">
    <location>
        <begin position="1149"/>
        <end position="1190"/>
    </location>
</feature>
<evidence type="ECO:0000313" key="8">
    <source>
        <dbReference type="Proteomes" id="UP000054097"/>
    </source>
</evidence>
<keyword evidence="8" id="KW-1185">Reference proteome</keyword>
<dbReference type="InterPro" id="IPR056884">
    <property type="entry name" value="NPHP3-like_N"/>
</dbReference>
<feature type="repeat" description="WD" evidence="4">
    <location>
        <begin position="1063"/>
        <end position="1104"/>
    </location>
</feature>
<dbReference type="GO" id="GO:0046486">
    <property type="term" value="P:glycerolipid metabolic process"/>
    <property type="evidence" value="ECO:0007669"/>
    <property type="project" value="UniProtKB-ARBA"/>
</dbReference>
<comment type="caution">
    <text evidence="5">Lacks conserved residue(s) required for the propagation of feature annotation.</text>
</comment>
<dbReference type="PROSITE" id="PS00678">
    <property type="entry name" value="WD_REPEATS_1"/>
    <property type="match status" value="9"/>
</dbReference>
<feature type="repeat" description="WD" evidence="4">
    <location>
        <begin position="1436"/>
        <end position="1477"/>
    </location>
</feature>
<organism evidence="7 8">
    <name type="scientific">Serendipita vermifera MAFF 305830</name>
    <dbReference type="NCBI Taxonomy" id="933852"/>
    <lineage>
        <taxon>Eukaryota</taxon>
        <taxon>Fungi</taxon>
        <taxon>Dikarya</taxon>
        <taxon>Basidiomycota</taxon>
        <taxon>Agaricomycotina</taxon>
        <taxon>Agaricomycetes</taxon>
        <taxon>Sebacinales</taxon>
        <taxon>Serendipitaceae</taxon>
        <taxon>Serendipita</taxon>
    </lineage>
</organism>
<feature type="repeat" description="WD" evidence="4">
    <location>
        <begin position="1192"/>
        <end position="1224"/>
    </location>
</feature>
<feature type="repeat" description="WD" evidence="4">
    <location>
        <begin position="977"/>
        <end position="1018"/>
    </location>
</feature>
<dbReference type="SUPFAM" id="SSF52540">
    <property type="entry name" value="P-loop containing nucleoside triphosphate hydrolases"/>
    <property type="match status" value="1"/>
</dbReference>
<feature type="short sequence motif" description="GXGXXG" evidence="5">
    <location>
        <begin position="14"/>
        <end position="19"/>
    </location>
</feature>
<gene>
    <name evidence="7" type="ORF">M408DRAFT_332227</name>
</gene>
<dbReference type="EMBL" id="KN824334">
    <property type="protein sequence ID" value="KIM23596.1"/>
    <property type="molecule type" value="Genomic_DNA"/>
</dbReference>
<dbReference type="InterPro" id="IPR016035">
    <property type="entry name" value="Acyl_Trfase/lysoPLipase"/>
</dbReference>
<dbReference type="InterPro" id="IPR015943">
    <property type="entry name" value="WD40/YVTN_repeat-like_dom_sf"/>
</dbReference>
<proteinExistence type="predicted"/>
<dbReference type="Proteomes" id="UP000054097">
    <property type="component" value="Unassembled WGS sequence"/>
</dbReference>
<dbReference type="PANTHER" id="PTHR22847">
    <property type="entry name" value="WD40 REPEAT PROTEIN"/>
    <property type="match status" value="1"/>
</dbReference>
<feature type="repeat" description="WD" evidence="4">
    <location>
        <begin position="1402"/>
        <end position="1434"/>
    </location>
</feature>
<dbReference type="InterPro" id="IPR011047">
    <property type="entry name" value="Quinoprotein_ADH-like_sf"/>
</dbReference>
<feature type="repeat" description="WD" evidence="4">
    <location>
        <begin position="934"/>
        <end position="975"/>
    </location>
</feature>
<dbReference type="PANTHER" id="PTHR22847:SF637">
    <property type="entry name" value="WD REPEAT DOMAIN 5B"/>
    <property type="match status" value="1"/>
</dbReference>
<reference evidence="7 8" key="1">
    <citation type="submission" date="2014-04" db="EMBL/GenBank/DDBJ databases">
        <authorList>
            <consortium name="DOE Joint Genome Institute"/>
            <person name="Kuo A."/>
            <person name="Zuccaro A."/>
            <person name="Kohler A."/>
            <person name="Nagy L.G."/>
            <person name="Floudas D."/>
            <person name="Copeland A."/>
            <person name="Barry K.W."/>
            <person name="Cichocki N."/>
            <person name="Veneault-Fourrey C."/>
            <person name="LaButti K."/>
            <person name="Lindquist E.A."/>
            <person name="Lipzen A."/>
            <person name="Lundell T."/>
            <person name="Morin E."/>
            <person name="Murat C."/>
            <person name="Sun H."/>
            <person name="Tunlid A."/>
            <person name="Henrissat B."/>
            <person name="Grigoriev I.V."/>
            <person name="Hibbett D.S."/>
            <person name="Martin F."/>
            <person name="Nordberg H.P."/>
            <person name="Cantor M.N."/>
            <person name="Hua S.X."/>
        </authorList>
    </citation>
    <scope>NUCLEOTIDE SEQUENCE [LARGE SCALE GENOMIC DNA]</scope>
    <source>
        <strain evidence="7 8">MAFF 305830</strain>
    </source>
</reference>
<dbReference type="PROSITE" id="PS51635">
    <property type="entry name" value="PNPLA"/>
    <property type="match status" value="1"/>
</dbReference>
<dbReference type="Pfam" id="PF01734">
    <property type="entry name" value="Patatin"/>
    <property type="match status" value="1"/>
</dbReference>
<evidence type="ECO:0000256" key="1">
    <source>
        <dbReference type="ARBA" id="ARBA00022574"/>
    </source>
</evidence>
<evidence type="ECO:0000256" key="3">
    <source>
        <dbReference type="ARBA" id="ARBA00023098"/>
    </source>
</evidence>
<accession>A0A0C3AWJ9</accession>
<dbReference type="PROSITE" id="PS50294">
    <property type="entry name" value="WD_REPEATS_REGION"/>
    <property type="match status" value="12"/>
</dbReference>